<dbReference type="InterPro" id="IPR036390">
    <property type="entry name" value="WH_DNA-bd_sf"/>
</dbReference>
<name>A0A7X2P748_9FIRM</name>
<organism evidence="5 6">
    <name type="scientific">Bilifractor porci</name>
    <dbReference type="NCBI Taxonomy" id="2606636"/>
    <lineage>
        <taxon>Bacteria</taxon>
        <taxon>Bacillati</taxon>
        <taxon>Bacillota</taxon>
        <taxon>Clostridia</taxon>
        <taxon>Lachnospirales</taxon>
        <taxon>Lachnospiraceae</taxon>
        <taxon>Bilifractor</taxon>
    </lineage>
</organism>
<gene>
    <name evidence="5" type="ORF">FYJ60_03960</name>
</gene>
<dbReference type="Gene3D" id="1.10.10.10">
    <property type="entry name" value="Winged helix-like DNA-binding domain superfamily/Winged helix DNA-binding domain"/>
    <property type="match status" value="1"/>
</dbReference>
<keyword evidence="3" id="KW-0804">Transcription</keyword>
<dbReference type="InterPro" id="IPR011991">
    <property type="entry name" value="ArsR-like_HTH"/>
</dbReference>
<evidence type="ECO:0000256" key="1">
    <source>
        <dbReference type="ARBA" id="ARBA00023015"/>
    </source>
</evidence>
<proteinExistence type="predicted"/>
<dbReference type="GO" id="GO:0003677">
    <property type="term" value="F:DNA binding"/>
    <property type="evidence" value="ECO:0007669"/>
    <property type="project" value="UniProtKB-KW"/>
</dbReference>
<evidence type="ECO:0000256" key="3">
    <source>
        <dbReference type="ARBA" id="ARBA00023163"/>
    </source>
</evidence>
<comment type="caution">
    <text evidence="5">The sequence shown here is derived from an EMBL/GenBank/DDBJ whole genome shotgun (WGS) entry which is preliminary data.</text>
</comment>
<evidence type="ECO:0000256" key="2">
    <source>
        <dbReference type="ARBA" id="ARBA00023125"/>
    </source>
</evidence>
<keyword evidence="1" id="KW-0805">Transcription regulation</keyword>
<evidence type="ECO:0000259" key="4">
    <source>
        <dbReference type="PROSITE" id="PS50987"/>
    </source>
</evidence>
<dbReference type="CDD" id="cd00090">
    <property type="entry name" value="HTH_ARSR"/>
    <property type="match status" value="1"/>
</dbReference>
<evidence type="ECO:0000313" key="5">
    <source>
        <dbReference type="EMBL" id="MST81468.1"/>
    </source>
</evidence>
<dbReference type="EMBL" id="VUMV01000002">
    <property type="protein sequence ID" value="MST81468.1"/>
    <property type="molecule type" value="Genomic_DNA"/>
</dbReference>
<feature type="domain" description="HTH arsR-type" evidence="4">
    <location>
        <begin position="1"/>
        <end position="92"/>
    </location>
</feature>
<dbReference type="AlphaFoldDB" id="A0A7X2P748"/>
<keyword evidence="6" id="KW-1185">Reference proteome</keyword>
<evidence type="ECO:0000313" key="6">
    <source>
        <dbReference type="Proteomes" id="UP000466864"/>
    </source>
</evidence>
<reference evidence="5 6" key="1">
    <citation type="submission" date="2019-08" db="EMBL/GenBank/DDBJ databases">
        <title>In-depth cultivation of the pig gut microbiome towards novel bacterial diversity and tailored functional studies.</title>
        <authorList>
            <person name="Wylensek D."/>
            <person name="Hitch T.C.A."/>
            <person name="Clavel T."/>
        </authorList>
    </citation>
    <scope>NUCLEOTIDE SEQUENCE [LARGE SCALE GENOMIC DNA]</scope>
    <source>
        <strain evidence="5 6">Oil+RF-744-WCA-WT-13</strain>
    </source>
</reference>
<sequence>MEAEKVSSICRALGDPNRLKIVQMLSGCEKCACVILEAFDITQPTLSHHMKILCDCGLVHVRKEGKWSHYSLNCETLRDFQRFIGALDCEKSVRCADGKCDCR</sequence>
<dbReference type="InterPro" id="IPR001845">
    <property type="entry name" value="HTH_ArsR_DNA-bd_dom"/>
</dbReference>
<accession>A0A7X2P748</accession>
<dbReference type="PRINTS" id="PR00778">
    <property type="entry name" value="HTHARSR"/>
</dbReference>
<keyword evidence="2" id="KW-0238">DNA-binding</keyword>
<dbReference type="InterPro" id="IPR036388">
    <property type="entry name" value="WH-like_DNA-bd_sf"/>
</dbReference>
<dbReference type="Pfam" id="PF01022">
    <property type="entry name" value="HTH_5"/>
    <property type="match status" value="1"/>
</dbReference>
<dbReference type="NCBIfam" id="NF033788">
    <property type="entry name" value="HTH_metalloreg"/>
    <property type="match status" value="1"/>
</dbReference>
<dbReference type="SMART" id="SM00418">
    <property type="entry name" value="HTH_ARSR"/>
    <property type="match status" value="1"/>
</dbReference>
<dbReference type="RefSeq" id="WP_154457273.1">
    <property type="nucleotide sequence ID" value="NZ_VUMV01000002.1"/>
</dbReference>
<protein>
    <submittedName>
        <fullName evidence="5">Helix-turn-helix transcriptional regulator</fullName>
    </submittedName>
</protein>
<dbReference type="InterPro" id="IPR051081">
    <property type="entry name" value="HTH_MetalResp_TranReg"/>
</dbReference>
<dbReference type="PROSITE" id="PS50987">
    <property type="entry name" value="HTH_ARSR_2"/>
    <property type="match status" value="1"/>
</dbReference>
<dbReference type="GO" id="GO:0003700">
    <property type="term" value="F:DNA-binding transcription factor activity"/>
    <property type="evidence" value="ECO:0007669"/>
    <property type="project" value="InterPro"/>
</dbReference>
<dbReference type="PANTHER" id="PTHR33154:SF18">
    <property type="entry name" value="ARSENICAL RESISTANCE OPERON REPRESSOR"/>
    <property type="match status" value="1"/>
</dbReference>
<dbReference type="SUPFAM" id="SSF46785">
    <property type="entry name" value="Winged helix' DNA-binding domain"/>
    <property type="match status" value="1"/>
</dbReference>
<dbReference type="Proteomes" id="UP000466864">
    <property type="component" value="Unassembled WGS sequence"/>
</dbReference>
<dbReference type="PANTHER" id="PTHR33154">
    <property type="entry name" value="TRANSCRIPTIONAL REGULATOR, ARSR FAMILY"/>
    <property type="match status" value="1"/>
</dbReference>